<dbReference type="PANTHER" id="PTHR43386:SF1">
    <property type="entry name" value="D,D-DIPEPTIDE TRANSPORT SYSTEM PERMEASE PROTEIN DDPC-RELATED"/>
    <property type="match status" value="1"/>
</dbReference>
<keyword evidence="5 7" id="KW-1133">Transmembrane helix</keyword>
<evidence type="ECO:0000313" key="11">
    <source>
        <dbReference type="Proteomes" id="UP000515563"/>
    </source>
</evidence>
<keyword evidence="4 7" id="KW-0812">Transmembrane</keyword>
<proteinExistence type="inferred from homology"/>
<dbReference type="InterPro" id="IPR050366">
    <property type="entry name" value="BP-dependent_transpt_permease"/>
</dbReference>
<organism evidence="10 11">
    <name type="scientific">Kribbella qitaiheensis</name>
    <dbReference type="NCBI Taxonomy" id="1544730"/>
    <lineage>
        <taxon>Bacteria</taxon>
        <taxon>Bacillati</taxon>
        <taxon>Actinomycetota</taxon>
        <taxon>Actinomycetes</taxon>
        <taxon>Propionibacteriales</taxon>
        <taxon>Kribbellaceae</taxon>
        <taxon>Kribbella</taxon>
    </lineage>
</organism>
<evidence type="ECO:0000256" key="8">
    <source>
        <dbReference type="SAM" id="MobiDB-lite"/>
    </source>
</evidence>
<feature type="transmembrane region" description="Helical" evidence="7">
    <location>
        <begin position="121"/>
        <end position="145"/>
    </location>
</feature>
<dbReference type="CDD" id="cd06261">
    <property type="entry name" value="TM_PBP2"/>
    <property type="match status" value="1"/>
</dbReference>
<keyword evidence="6 7" id="KW-0472">Membrane</keyword>
<name>A0A7G6X6Y2_9ACTN</name>
<protein>
    <submittedName>
        <fullName evidence="10">ABC transporter permease</fullName>
    </submittedName>
</protein>
<comment type="subcellular location">
    <subcellularLocation>
        <location evidence="1 7">Cell membrane</location>
        <topology evidence="1 7">Multi-pass membrane protein</topology>
    </subcellularLocation>
</comment>
<keyword evidence="3" id="KW-1003">Cell membrane</keyword>
<evidence type="ECO:0000256" key="6">
    <source>
        <dbReference type="ARBA" id="ARBA00023136"/>
    </source>
</evidence>
<keyword evidence="11" id="KW-1185">Reference proteome</keyword>
<evidence type="ECO:0000313" key="10">
    <source>
        <dbReference type="EMBL" id="QNE21997.1"/>
    </source>
</evidence>
<evidence type="ECO:0000256" key="4">
    <source>
        <dbReference type="ARBA" id="ARBA00022692"/>
    </source>
</evidence>
<dbReference type="RefSeq" id="WP_185444405.1">
    <property type="nucleotide sequence ID" value="NZ_CP043661.1"/>
</dbReference>
<feature type="transmembrane region" description="Helical" evidence="7">
    <location>
        <begin position="302"/>
        <end position="325"/>
    </location>
</feature>
<dbReference type="PROSITE" id="PS50928">
    <property type="entry name" value="ABC_TM1"/>
    <property type="match status" value="1"/>
</dbReference>
<dbReference type="Proteomes" id="UP000515563">
    <property type="component" value="Chromosome"/>
</dbReference>
<accession>A0A7G6X6Y2</accession>
<dbReference type="Pfam" id="PF00528">
    <property type="entry name" value="BPD_transp_1"/>
    <property type="match status" value="1"/>
</dbReference>
<evidence type="ECO:0000256" key="7">
    <source>
        <dbReference type="RuleBase" id="RU363032"/>
    </source>
</evidence>
<dbReference type="InterPro" id="IPR025966">
    <property type="entry name" value="OppC_N"/>
</dbReference>
<evidence type="ECO:0000256" key="2">
    <source>
        <dbReference type="ARBA" id="ARBA00022448"/>
    </source>
</evidence>
<dbReference type="EMBL" id="CP043661">
    <property type="protein sequence ID" value="QNE21997.1"/>
    <property type="molecule type" value="Genomic_DNA"/>
</dbReference>
<dbReference type="InterPro" id="IPR000515">
    <property type="entry name" value="MetI-like"/>
</dbReference>
<feature type="transmembrane region" description="Helical" evidence="7">
    <location>
        <begin position="196"/>
        <end position="215"/>
    </location>
</feature>
<feature type="domain" description="ABC transmembrane type-1" evidence="9">
    <location>
        <begin position="117"/>
        <end position="326"/>
    </location>
</feature>
<feature type="region of interest" description="Disordered" evidence="8">
    <location>
        <begin position="1"/>
        <end position="27"/>
    </location>
</feature>
<comment type="similarity">
    <text evidence="7">Belongs to the binding-protein-dependent transport system permease family.</text>
</comment>
<reference evidence="10 11" key="2">
    <citation type="journal article" date="2020" name="Microbiol. Resour. Announc.">
        <title>Antarctic desert soil bacteria exhibit high novel natural product potential, evaluated through long-read genome sequencing and comparative genomics.</title>
        <authorList>
            <person name="Benaud N."/>
            <person name="Edwards R.J."/>
            <person name="Amos T.G."/>
            <person name="D'Agostino P.M."/>
            <person name="Gutierrez-Chavez C."/>
            <person name="Montgomery K."/>
            <person name="Nicetic I."/>
            <person name="Ferrari B.C."/>
        </authorList>
    </citation>
    <scope>NUCLEOTIDE SEQUENCE [LARGE SCALE GENOMIC DNA]</scope>
    <source>
        <strain evidence="10 11">SPB151</strain>
    </source>
</reference>
<evidence type="ECO:0000259" key="9">
    <source>
        <dbReference type="PROSITE" id="PS50928"/>
    </source>
</evidence>
<feature type="transmembrane region" description="Helical" evidence="7">
    <location>
        <begin position="46"/>
        <end position="67"/>
    </location>
</feature>
<dbReference type="InterPro" id="IPR035906">
    <property type="entry name" value="MetI-like_sf"/>
</dbReference>
<evidence type="ECO:0000256" key="1">
    <source>
        <dbReference type="ARBA" id="ARBA00004651"/>
    </source>
</evidence>
<sequence length="335" mass="36311">MSIGSPDSTVGVEEHPASAEPVRSASVAHGKSPTRIAMDRLRKDKLAMVCVCIILFFILIAVFAPLLSKLEGQAYNAFNTDLVDEFGFPTIGVNGQHWLSVEPKTGRDNFARWVYGARPSLIVAFTATLFGTVVGVVAGLLAGFLGGWTDRFISWIIDFVLSLPYLLFAIALVPIVESMRGGSFNLTPEEQASTRFYVLIFVLSFFGWAGLARIIRGEVLSLREREFVLAAKAIGVPTRQVLFKELLPNLVAPIVISASLSLPAYVTAEAGLSFLGVGLVEPIPSWGQTIAVATNWFKADPLFLWLPVVGITALVLAMALLGDAVRDAFDPKTRR</sequence>
<keyword evidence="2 7" id="KW-0813">Transport</keyword>
<dbReference type="PANTHER" id="PTHR43386">
    <property type="entry name" value="OLIGOPEPTIDE TRANSPORT SYSTEM PERMEASE PROTEIN APPC"/>
    <property type="match status" value="1"/>
</dbReference>
<reference evidence="11" key="1">
    <citation type="submission" date="2019-09" db="EMBL/GenBank/DDBJ databases">
        <title>Antimicrobial potential of Antarctic Bacteria.</title>
        <authorList>
            <person name="Benaud N."/>
            <person name="Edwards R.J."/>
            <person name="Ferrari B.C."/>
        </authorList>
    </citation>
    <scope>NUCLEOTIDE SEQUENCE [LARGE SCALE GENOMIC DNA]</scope>
    <source>
        <strain evidence="11">SPB151</strain>
    </source>
</reference>
<dbReference type="Gene3D" id="1.10.3720.10">
    <property type="entry name" value="MetI-like"/>
    <property type="match status" value="1"/>
</dbReference>
<feature type="transmembrane region" description="Helical" evidence="7">
    <location>
        <begin position="246"/>
        <end position="266"/>
    </location>
</feature>
<gene>
    <name evidence="10" type="ORF">F1D05_33885</name>
</gene>
<dbReference type="Pfam" id="PF12911">
    <property type="entry name" value="OppC_N"/>
    <property type="match status" value="1"/>
</dbReference>
<dbReference type="GO" id="GO:0055085">
    <property type="term" value="P:transmembrane transport"/>
    <property type="evidence" value="ECO:0007669"/>
    <property type="project" value="InterPro"/>
</dbReference>
<feature type="transmembrane region" description="Helical" evidence="7">
    <location>
        <begin position="152"/>
        <end position="176"/>
    </location>
</feature>
<evidence type="ECO:0000256" key="5">
    <source>
        <dbReference type="ARBA" id="ARBA00022989"/>
    </source>
</evidence>
<dbReference type="AlphaFoldDB" id="A0A7G6X6Y2"/>
<dbReference type="SUPFAM" id="SSF161098">
    <property type="entry name" value="MetI-like"/>
    <property type="match status" value="1"/>
</dbReference>
<dbReference type="KEGG" id="kqi:F1D05_33885"/>
<evidence type="ECO:0000256" key="3">
    <source>
        <dbReference type="ARBA" id="ARBA00022475"/>
    </source>
</evidence>
<dbReference type="GO" id="GO:0005886">
    <property type="term" value="C:plasma membrane"/>
    <property type="evidence" value="ECO:0007669"/>
    <property type="project" value="UniProtKB-SubCell"/>
</dbReference>